<dbReference type="Pfam" id="PF00067">
    <property type="entry name" value="p450"/>
    <property type="match status" value="1"/>
</dbReference>
<dbReference type="EMBL" id="BBXM02000002">
    <property type="protein sequence ID" value="GIC86395.1"/>
    <property type="molecule type" value="Genomic_DNA"/>
</dbReference>
<proteinExistence type="inferred from homology"/>
<dbReference type="PRINTS" id="PR00385">
    <property type="entry name" value="P450"/>
</dbReference>
<dbReference type="InterPro" id="IPR002347">
    <property type="entry name" value="SDR_fam"/>
</dbReference>
<evidence type="ECO:0000313" key="7">
    <source>
        <dbReference type="EMBL" id="GIC86395.1"/>
    </source>
</evidence>
<evidence type="ECO:0000256" key="6">
    <source>
        <dbReference type="PIRSR" id="PIRSR602401-1"/>
    </source>
</evidence>
<evidence type="ECO:0000256" key="1">
    <source>
        <dbReference type="ARBA" id="ARBA00001971"/>
    </source>
</evidence>
<dbReference type="RefSeq" id="XP_043143661.1">
    <property type="nucleotide sequence ID" value="XM_043287726.1"/>
</dbReference>
<feature type="binding site" description="axial binding residue" evidence="6">
    <location>
        <position position="424"/>
    </location>
    <ligand>
        <name>heme</name>
        <dbReference type="ChEBI" id="CHEBI:30413"/>
    </ligand>
    <ligandPart>
        <name>Fe</name>
        <dbReference type="ChEBI" id="CHEBI:18248"/>
    </ligandPart>
</feature>
<dbReference type="GO" id="GO:0020037">
    <property type="term" value="F:heme binding"/>
    <property type="evidence" value="ECO:0007669"/>
    <property type="project" value="InterPro"/>
</dbReference>
<dbReference type="InterPro" id="IPR017972">
    <property type="entry name" value="Cyt_P450_CS"/>
</dbReference>
<dbReference type="GO" id="GO:0005506">
    <property type="term" value="F:iron ion binding"/>
    <property type="evidence" value="ECO:0007669"/>
    <property type="project" value="InterPro"/>
</dbReference>
<reference evidence="7" key="1">
    <citation type="journal article" date="2015" name="Genome Announc.">
        <title>Draft Genome Sequence of the Pathogenic Filamentous Fungus Aspergillus udagawae Strain IFM 46973T.</title>
        <authorList>
            <person name="Kusuya Y."/>
            <person name="Takahashi-Nakaguchi A."/>
            <person name="Takahashi H."/>
            <person name="Yaguchi T."/>
        </authorList>
    </citation>
    <scope>NUCLEOTIDE SEQUENCE</scope>
    <source>
        <strain evidence="7">IFM 46973</strain>
    </source>
</reference>
<dbReference type="PANTHER" id="PTHR24305:SF232">
    <property type="entry name" value="P450, PUTATIVE (EUROFUNG)-RELATED"/>
    <property type="match status" value="1"/>
</dbReference>
<evidence type="ECO:0000256" key="5">
    <source>
        <dbReference type="ARBA" id="ARBA00023004"/>
    </source>
</evidence>
<dbReference type="PROSITE" id="PS00086">
    <property type="entry name" value="CYTOCHROME_P450"/>
    <property type="match status" value="1"/>
</dbReference>
<dbReference type="PANTHER" id="PTHR24305">
    <property type="entry name" value="CYTOCHROME P450"/>
    <property type="match status" value="1"/>
</dbReference>
<dbReference type="InterPro" id="IPR036291">
    <property type="entry name" value="NAD(P)-bd_dom_sf"/>
</dbReference>
<gene>
    <name evidence="7" type="ORF">Aud_002766</name>
</gene>
<dbReference type="AlphaFoldDB" id="A0A8E0UYE3"/>
<dbReference type="GO" id="GO:0044283">
    <property type="term" value="P:small molecule biosynthetic process"/>
    <property type="evidence" value="ECO:0007669"/>
    <property type="project" value="UniProtKB-ARBA"/>
</dbReference>
<dbReference type="InterPro" id="IPR050121">
    <property type="entry name" value="Cytochrome_P450_monoxygenase"/>
</dbReference>
<dbReference type="GO" id="GO:0004497">
    <property type="term" value="F:monooxygenase activity"/>
    <property type="evidence" value="ECO:0007669"/>
    <property type="project" value="InterPro"/>
</dbReference>
<sequence>MEVLAPSSFKAYAAYLVIPGLAGIPGPGIAKWTRLWRLHSVWKADDHNTAIDLHRKHGPLVRIGPKHISVGDSSAIRIIYGLNKGFTKTGFYPIQCISWNKKPQMNLFSTCDEMFHRETKAPTTYDLVTYLDHTLSSVVDLGMWLQYYAFDVVGEFTFAKKLGFLQEGNDVDGMIEAIQGKLLYASVCGQIPEAHLLLLGNPLFPVFMPSMETWNHVLNLTLKAINSRASLQRDGELDSGEKPEAGKDMLSRWMAIHASDPEKLSTRDVIVHLSTNVFAGSDTTAIALRAVLYLLLRNPAAMARLNAEIDHADREGKLSKPVSCRESTSHLPYLQAVLKEAMRLHPSVGLILEHEVPKGGITLCDRHIPGETVVGINAWVLHRDARVFPDPDKFIPERWMDSDPQLLKKMEQSFFAFGAGSRTCIGKNISFIEMHNIIPQLLRECGIRLHSPEEGWKTNNHIRFPLQYLHFVRRPSHILTMSNRTLLLIGSGPGIGVAVASLFAQRYFDNIALFARNPVQLEKDRETILASAASANRSVTVQTWQVDIGDLRRLEEALAQVAQFGDLECVYFNAARVAPSPIFEFPISGIEEDFRVSNLALYAVAKWAMPLLCAKATSGTDCRPSFLVTSSLLPVDPIPELFALSMVKAAQANLVKSLDKAFTPQGVHVGLVVVGGEVSPSAPALNARNIAEQAWNLFAQKREAWTGQVTILEDGRVEWEPSI</sequence>
<evidence type="ECO:0000313" key="8">
    <source>
        <dbReference type="Proteomes" id="UP000036893"/>
    </source>
</evidence>
<keyword evidence="6" id="KW-0349">Heme</keyword>
<dbReference type="Gene3D" id="3.40.50.720">
    <property type="entry name" value="NAD(P)-binding Rossmann-like Domain"/>
    <property type="match status" value="1"/>
</dbReference>
<dbReference type="SUPFAM" id="SSF51735">
    <property type="entry name" value="NAD(P)-binding Rossmann-fold domains"/>
    <property type="match status" value="1"/>
</dbReference>
<dbReference type="Proteomes" id="UP000036893">
    <property type="component" value="Unassembled WGS sequence"/>
</dbReference>
<comment type="cofactor">
    <cofactor evidence="1 6">
        <name>heme</name>
        <dbReference type="ChEBI" id="CHEBI:30413"/>
    </cofactor>
</comment>
<evidence type="ECO:0000256" key="3">
    <source>
        <dbReference type="ARBA" id="ARBA00022723"/>
    </source>
</evidence>
<dbReference type="SUPFAM" id="SSF48264">
    <property type="entry name" value="Cytochrome P450"/>
    <property type="match status" value="1"/>
</dbReference>
<protein>
    <submittedName>
        <fullName evidence="7">PKS/NRPS-like protein biosynthetic cluster</fullName>
    </submittedName>
</protein>
<reference evidence="7" key="2">
    <citation type="submission" date="2021-01" db="EMBL/GenBank/DDBJ databases">
        <title>Pan-genome distribution and transcriptional activeness of fungal secondary metabolism genes in Aspergillus section Fumigati.</title>
        <authorList>
            <person name="Takahashi H."/>
            <person name="Umemura M."/>
            <person name="Ninomiya A."/>
            <person name="Kusuya Y."/>
            <person name="Urayama S."/>
            <person name="Shimizu M."/>
            <person name="Watanabe A."/>
            <person name="Kamei K."/>
            <person name="Yaguchi T."/>
            <person name="Hagiwara D."/>
        </authorList>
    </citation>
    <scope>NUCLEOTIDE SEQUENCE</scope>
    <source>
        <strain evidence="7">IFM 46973</strain>
    </source>
</reference>
<keyword evidence="3 6" id="KW-0479">Metal-binding</keyword>
<accession>A0A8E0UYE3</accession>
<keyword evidence="4" id="KW-0560">Oxidoreductase</keyword>
<dbReference type="Gene3D" id="1.10.630.10">
    <property type="entry name" value="Cytochrome P450"/>
    <property type="match status" value="1"/>
</dbReference>
<comment type="caution">
    <text evidence="7">The sequence shown here is derived from an EMBL/GenBank/DDBJ whole genome shotgun (WGS) entry which is preliminary data.</text>
</comment>
<dbReference type="GO" id="GO:0016705">
    <property type="term" value="F:oxidoreductase activity, acting on paired donors, with incorporation or reduction of molecular oxygen"/>
    <property type="evidence" value="ECO:0007669"/>
    <property type="project" value="InterPro"/>
</dbReference>
<evidence type="ECO:0000256" key="4">
    <source>
        <dbReference type="ARBA" id="ARBA00023002"/>
    </source>
</evidence>
<dbReference type="Pfam" id="PF00106">
    <property type="entry name" value="adh_short"/>
    <property type="match status" value="1"/>
</dbReference>
<dbReference type="InterPro" id="IPR036396">
    <property type="entry name" value="Cyt_P450_sf"/>
</dbReference>
<keyword evidence="5 6" id="KW-0408">Iron</keyword>
<organism evidence="7 8">
    <name type="scientific">Aspergillus udagawae</name>
    <dbReference type="NCBI Taxonomy" id="91492"/>
    <lineage>
        <taxon>Eukaryota</taxon>
        <taxon>Fungi</taxon>
        <taxon>Dikarya</taxon>
        <taxon>Ascomycota</taxon>
        <taxon>Pezizomycotina</taxon>
        <taxon>Eurotiomycetes</taxon>
        <taxon>Eurotiomycetidae</taxon>
        <taxon>Eurotiales</taxon>
        <taxon>Aspergillaceae</taxon>
        <taxon>Aspergillus</taxon>
        <taxon>Aspergillus subgen. Fumigati</taxon>
    </lineage>
</organism>
<comment type="similarity">
    <text evidence="2">Belongs to the cytochrome P450 family.</text>
</comment>
<dbReference type="CDD" id="cd11060">
    <property type="entry name" value="CYP57A1-like"/>
    <property type="match status" value="1"/>
</dbReference>
<name>A0A8E0UYE3_9EURO</name>
<evidence type="ECO:0000256" key="2">
    <source>
        <dbReference type="ARBA" id="ARBA00010617"/>
    </source>
</evidence>
<dbReference type="InterPro" id="IPR002401">
    <property type="entry name" value="Cyt_P450_E_grp-I"/>
</dbReference>
<dbReference type="PRINTS" id="PR00463">
    <property type="entry name" value="EP450I"/>
</dbReference>
<dbReference type="InterPro" id="IPR001128">
    <property type="entry name" value="Cyt_P450"/>
</dbReference>
<dbReference type="CDD" id="cd05233">
    <property type="entry name" value="SDR_c"/>
    <property type="match status" value="1"/>
</dbReference>
<dbReference type="GeneID" id="66990242"/>